<evidence type="ECO:0000313" key="10">
    <source>
        <dbReference type="Proteomes" id="UP001362899"/>
    </source>
</evidence>
<evidence type="ECO:0000256" key="1">
    <source>
        <dbReference type="ARBA" id="ARBA00012156"/>
    </source>
</evidence>
<sequence length="371" mass="41289">MTNRNVIGGLRQIGRRTYRVLAIESSCDDCCVAIINRPNKNNAYLERHIKSTLNSCATGGVIPTDALTHHLSKLAPIVNEAVRSSNTDNDKISLICATQGPGFYSSLAAGMQLSKGLSIAWNVPFVPVHHMLGHLLTPRFNGGPRFPFLSLLVSGGHTMLVHSKSLYDHKILLNTIDISVGNSLDKCARLIGIRGTMLGREMHQFIDKSTPRDKYDFIQALDGYKKRVPAFSFAHYVSVMQRMAKELNVDLADLAVEQRQQIAASIEDSMFSHIIQKIQLTKQMHPEITDLPLVCSGGVSANMRLRQMLNDSQREVIYPDPQWCTDNALMIGWAGIEMFENEKMDSSVFGNSLTAEPVAKWPLDELVRPSR</sequence>
<dbReference type="PANTHER" id="PTHR11735">
    <property type="entry name" value="TRNA N6-ADENOSINE THREONYLCARBAMOYLTRANSFERASE"/>
    <property type="match status" value="1"/>
</dbReference>
<dbReference type="PANTHER" id="PTHR11735:SF6">
    <property type="entry name" value="TRNA N6-ADENOSINE THREONYLCARBAMOYLTRANSFERASE, MITOCHONDRIAL"/>
    <property type="match status" value="1"/>
</dbReference>
<dbReference type="Pfam" id="PF00814">
    <property type="entry name" value="TsaD"/>
    <property type="match status" value="1"/>
</dbReference>
<dbReference type="GO" id="GO:0046872">
    <property type="term" value="F:metal ion binding"/>
    <property type="evidence" value="ECO:0007669"/>
    <property type="project" value="UniProtKB-KW"/>
</dbReference>
<dbReference type="InterPro" id="IPR017860">
    <property type="entry name" value="Peptidase_M22_CS"/>
</dbReference>
<evidence type="ECO:0000259" key="8">
    <source>
        <dbReference type="Pfam" id="PF00814"/>
    </source>
</evidence>
<keyword evidence="3 7" id="KW-0819">tRNA processing</keyword>
<keyword evidence="10" id="KW-1185">Reference proteome</keyword>
<proteinExistence type="inferred from homology"/>
<comment type="cofactor">
    <cofactor evidence="7">
        <name>a divalent metal cation</name>
        <dbReference type="ChEBI" id="CHEBI:60240"/>
    </cofactor>
    <text evidence="7">Binds 1 divalent metal cation per subunit.</text>
</comment>
<dbReference type="PRINTS" id="PR00789">
    <property type="entry name" value="OSIALOPTASE"/>
</dbReference>
<dbReference type="InterPro" id="IPR043129">
    <property type="entry name" value="ATPase_NBD"/>
</dbReference>
<dbReference type="PROSITE" id="PS01016">
    <property type="entry name" value="GLYCOPROTEASE"/>
    <property type="match status" value="1"/>
</dbReference>
<keyword evidence="5 7" id="KW-0012">Acyltransferase</keyword>
<dbReference type="EMBL" id="BTGC01000003">
    <property type="protein sequence ID" value="GMM51176.1"/>
    <property type="molecule type" value="Genomic_DNA"/>
</dbReference>
<dbReference type="Gene3D" id="3.30.420.40">
    <property type="match status" value="2"/>
</dbReference>
<evidence type="ECO:0000256" key="4">
    <source>
        <dbReference type="ARBA" id="ARBA00022723"/>
    </source>
</evidence>
<evidence type="ECO:0000256" key="7">
    <source>
        <dbReference type="HAMAP-Rule" id="MF_03179"/>
    </source>
</evidence>
<name>A0AAV5RKM8_STABA</name>
<organism evidence="9 10">
    <name type="scientific">Starmerella bacillaris</name>
    <name type="common">Yeast</name>
    <name type="synonym">Candida zemplinina</name>
    <dbReference type="NCBI Taxonomy" id="1247836"/>
    <lineage>
        <taxon>Eukaryota</taxon>
        <taxon>Fungi</taxon>
        <taxon>Dikarya</taxon>
        <taxon>Ascomycota</taxon>
        <taxon>Saccharomycotina</taxon>
        <taxon>Dipodascomycetes</taxon>
        <taxon>Dipodascales</taxon>
        <taxon>Trichomonascaceae</taxon>
        <taxon>Starmerella</taxon>
    </lineage>
</organism>
<dbReference type="InterPro" id="IPR022450">
    <property type="entry name" value="TsaD"/>
</dbReference>
<evidence type="ECO:0000313" key="9">
    <source>
        <dbReference type="EMBL" id="GMM51176.1"/>
    </source>
</evidence>
<keyword evidence="4 7" id="KW-0479">Metal-binding</keyword>
<evidence type="ECO:0000256" key="2">
    <source>
        <dbReference type="ARBA" id="ARBA00022679"/>
    </source>
</evidence>
<comment type="subunit">
    <text evidence="7">Homodimer.</text>
</comment>
<gene>
    <name evidence="7" type="primary">QRI7</name>
    <name evidence="9" type="ORF">DASB73_021340</name>
</gene>
<dbReference type="InterPro" id="IPR000905">
    <property type="entry name" value="Gcp-like_dom"/>
</dbReference>
<dbReference type="GO" id="GO:0061711">
    <property type="term" value="F:tRNA N(6)-L-threonylcarbamoyladenine synthase activity"/>
    <property type="evidence" value="ECO:0007669"/>
    <property type="project" value="UniProtKB-EC"/>
</dbReference>
<dbReference type="EC" id="2.3.1.234" evidence="1"/>
<evidence type="ECO:0000256" key="6">
    <source>
        <dbReference type="ARBA" id="ARBA00048117"/>
    </source>
</evidence>
<protein>
    <recommendedName>
        <fullName evidence="1">N(6)-L-threonylcarbamoyladenine synthase</fullName>
        <ecNumber evidence="1">2.3.1.234</ecNumber>
    </recommendedName>
</protein>
<dbReference type="NCBIfam" id="TIGR00329">
    <property type="entry name" value="gcp_kae1"/>
    <property type="match status" value="1"/>
</dbReference>
<accession>A0AAV5RKM8</accession>
<keyword evidence="7" id="KW-0496">Mitochondrion</keyword>
<dbReference type="Proteomes" id="UP001362899">
    <property type="component" value="Unassembled WGS sequence"/>
</dbReference>
<reference evidence="9 10" key="1">
    <citation type="journal article" date="2023" name="Elife">
        <title>Identification of key yeast species and microbe-microbe interactions impacting larval growth of Drosophila in the wild.</title>
        <authorList>
            <person name="Mure A."/>
            <person name="Sugiura Y."/>
            <person name="Maeda R."/>
            <person name="Honda K."/>
            <person name="Sakurai N."/>
            <person name="Takahashi Y."/>
            <person name="Watada M."/>
            <person name="Katoh T."/>
            <person name="Gotoh A."/>
            <person name="Gotoh Y."/>
            <person name="Taniguchi I."/>
            <person name="Nakamura K."/>
            <person name="Hayashi T."/>
            <person name="Katayama T."/>
            <person name="Uemura T."/>
            <person name="Hattori Y."/>
        </authorList>
    </citation>
    <scope>NUCLEOTIDE SEQUENCE [LARGE SCALE GENOMIC DNA]</scope>
    <source>
        <strain evidence="9 10">SB-73</strain>
    </source>
</reference>
<comment type="subcellular location">
    <subcellularLocation>
        <location evidence="7">Mitochondrion</location>
    </subcellularLocation>
</comment>
<dbReference type="InterPro" id="IPR017861">
    <property type="entry name" value="KAE1/TsaD"/>
</dbReference>
<dbReference type="SUPFAM" id="SSF53067">
    <property type="entry name" value="Actin-like ATPase domain"/>
    <property type="match status" value="2"/>
</dbReference>
<comment type="function">
    <text evidence="7">Required for the formation of a threonylcarbamoyl group on adenosine at position 37 (t(6)A37) in mitochondrial tRNAs that read codons beginning with adenine. Probably involved in the transfer of the threonylcarbamoyl moiety of threonylcarbamoyl-AMP (TC-AMP) to the N6 group of A37. Involved in mitochondrial genome maintenance.</text>
</comment>
<comment type="caution">
    <text evidence="9">The sequence shown here is derived from an EMBL/GenBank/DDBJ whole genome shotgun (WGS) entry which is preliminary data.</text>
</comment>
<dbReference type="HAMAP" id="MF_01445">
    <property type="entry name" value="TsaD"/>
    <property type="match status" value="1"/>
</dbReference>
<keyword evidence="2 7" id="KW-0808">Transferase</keyword>
<dbReference type="GO" id="GO:0072670">
    <property type="term" value="P:mitochondrial tRNA threonylcarbamoyladenosine modification"/>
    <property type="evidence" value="ECO:0007669"/>
    <property type="project" value="TreeGrafter"/>
</dbReference>
<comment type="catalytic activity">
    <reaction evidence="6 7">
        <text>L-threonylcarbamoyladenylate + adenosine(37) in tRNA = N(6)-L-threonylcarbamoyladenosine(37) in tRNA + AMP + H(+)</text>
        <dbReference type="Rhea" id="RHEA:37059"/>
        <dbReference type="Rhea" id="RHEA-COMP:10162"/>
        <dbReference type="Rhea" id="RHEA-COMP:10163"/>
        <dbReference type="ChEBI" id="CHEBI:15378"/>
        <dbReference type="ChEBI" id="CHEBI:73682"/>
        <dbReference type="ChEBI" id="CHEBI:74411"/>
        <dbReference type="ChEBI" id="CHEBI:74418"/>
        <dbReference type="ChEBI" id="CHEBI:456215"/>
        <dbReference type="EC" id="2.3.1.234"/>
    </reaction>
</comment>
<feature type="domain" description="Gcp-like" evidence="8">
    <location>
        <begin position="57"/>
        <end position="333"/>
    </location>
</feature>
<dbReference type="AlphaFoldDB" id="A0AAV5RKM8"/>
<comment type="similarity">
    <text evidence="7">Belongs to the KAE1 / TsaD family.</text>
</comment>
<evidence type="ECO:0000256" key="3">
    <source>
        <dbReference type="ARBA" id="ARBA00022694"/>
    </source>
</evidence>
<evidence type="ECO:0000256" key="5">
    <source>
        <dbReference type="ARBA" id="ARBA00023315"/>
    </source>
</evidence>
<dbReference type="GO" id="GO:0005739">
    <property type="term" value="C:mitochondrion"/>
    <property type="evidence" value="ECO:0007669"/>
    <property type="project" value="UniProtKB-SubCell"/>
</dbReference>